<protein>
    <submittedName>
        <fullName evidence="2">Energy transducer TonB</fullName>
    </submittedName>
</protein>
<evidence type="ECO:0000259" key="1">
    <source>
        <dbReference type="Pfam" id="PF03544"/>
    </source>
</evidence>
<dbReference type="PROSITE" id="PS51257">
    <property type="entry name" value="PROKAR_LIPOPROTEIN"/>
    <property type="match status" value="1"/>
</dbReference>
<dbReference type="EMBL" id="JAINUY010000003">
    <property type="protein sequence ID" value="MBZ4035404.1"/>
    <property type="molecule type" value="Genomic_DNA"/>
</dbReference>
<dbReference type="Gene3D" id="3.30.1150.10">
    <property type="match status" value="1"/>
</dbReference>
<dbReference type="Pfam" id="PF03544">
    <property type="entry name" value="TonB_C"/>
    <property type="match status" value="1"/>
</dbReference>
<comment type="caution">
    <text evidence="2">The sequence shown here is derived from an EMBL/GenBank/DDBJ whole genome shotgun (WGS) entry which is preliminary data.</text>
</comment>
<keyword evidence="3" id="KW-1185">Reference proteome</keyword>
<feature type="domain" description="TonB C-terminal" evidence="1">
    <location>
        <begin position="91"/>
        <end position="151"/>
    </location>
</feature>
<dbReference type="InterPro" id="IPR037682">
    <property type="entry name" value="TonB_C"/>
</dbReference>
<dbReference type="AlphaFoldDB" id="A0A9X1HBH0"/>
<name>A0A9X1HBH0_9FLAO</name>
<organism evidence="2 3">
    <name type="scientific">Flavobacterium potami</name>
    <dbReference type="NCBI Taxonomy" id="2872310"/>
    <lineage>
        <taxon>Bacteria</taxon>
        <taxon>Pseudomonadati</taxon>
        <taxon>Bacteroidota</taxon>
        <taxon>Flavobacteriia</taxon>
        <taxon>Flavobacteriales</taxon>
        <taxon>Flavobacteriaceae</taxon>
        <taxon>Flavobacterium</taxon>
    </lineage>
</organism>
<dbReference type="GO" id="GO:0055085">
    <property type="term" value="P:transmembrane transport"/>
    <property type="evidence" value="ECO:0007669"/>
    <property type="project" value="InterPro"/>
</dbReference>
<dbReference type="Proteomes" id="UP001139366">
    <property type="component" value="Unassembled WGS sequence"/>
</dbReference>
<gene>
    <name evidence="2" type="ORF">K6T82_11550</name>
</gene>
<evidence type="ECO:0000313" key="2">
    <source>
        <dbReference type="EMBL" id="MBZ4035404.1"/>
    </source>
</evidence>
<evidence type="ECO:0000313" key="3">
    <source>
        <dbReference type="Proteomes" id="UP001139366"/>
    </source>
</evidence>
<accession>A0A9X1HBH0</accession>
<dbReference type="RefSeq" id="WP_223706030.1">
    <property type="nucleotide sequence ID" value="NZ_JAINUY010000003.1"/>
</dbReference>
<dbReference type="SUPFAM" id="SSF74653">
    <property type="entry name" value="TolA/TonB C-terminal domain"/>
    <property type="match status" value="1"/>
</dbReference>
<reference evidence="2 3" key="1">
    <citation type="journal article" date="2023" name="Antonie Van Leeuwenhoek">
        <title>Flavobacterium potami sp. nov., a multi-metal resistance genes harbouring bacterium isolated from shallow river silt.</title>
        <authorList>
            <person name="Li S."/>
            <person name="Mao S."/>
            <person name="Mu W."/>
            <person name="Guo B."/>
            <person name="Li C."/>
            <person name="Zhu Q."/>
            <person name="Hou X."/>
            <person name="Zhao Y."/>
            <person name="Wei S."/>
            <person name="Liu H."/>
            <person name="Liu A."/>
        </authorList>
    </citation>
    <scope>NUCLEOTIDE SEQUENCE [LARGE SCALE GENOMIC DNA]</scope>
    <source>
        <strain evidence="2 3">17A</strain>
    </source>
</reference>
<sequence>MRIFFAAVGLILFFSCQNKSVPVVKEPENNKKVVPQKPVKKVKTALVDNSKIFNTIDVDVKPDFKGGINKFYAFLKKNYIVPKDPDDNGSLQGGIFTKFIIEKDGSISNIEVIRDIGYGTGEELERVLKLCPDWNPAMKDGKPVRCLYSFPYYIQQK</sequence>
<proteinExistence type="predicted"/>